<name>A0A0V8IJW8_9MICC</name>
<evidence type="ECO:0000313" key="1">
    <source>
        <dbReference type="EMBL" id="KSU75067.1"/>
    </source>
</evidence>
<proteinExistence type="predicted"/>
<dbReference type="RefSeq" id="WP_058268732.1">
    <property type="nucleotide sequence ID" value="NZ_FMAZ01000005.1"/>
</dbReference>
<sequence length="89" mass="9754">MELQDVTWNEQAREKILLDADNALRDAVREAASSLPGAGKDEVYKFLYEKLQPQFVDFQPGPDLTRYAEAVAGGELSADGGDRPDGTPQ</sequence>
<reference evidence="1 2" key="1">
    <citation type="journal article" date="2014" name="Arch. Microbiol.">
        <title>Arthrobacter enclensis sp. nov., isolated from sediment sample.</title>
        <authorList>
            <person name="Dastager S.G."/>
            <person name="Liu Q."/>
            <person name="Tang S.K."/>
            <person name="Krishnamurthi S."/>
            <person name="Lee J.C."/>
            <person name="Li W.J."/>
        </authorList>
    </citation>
    <scope>NUCLEOTIDE SEQUENCE [LARGE SCALE GENOMIC DNA]</scope>
    <source>
        <strain evidence="1 2">NIO-1008</strain>
    </source>
</reference>
<dbReference type="OrthoDB" id="5120663at2"/>
<evidence type="ECO:0000313" key="2">
    <source>
        <dbReference type="Proteomes" id="UP000053199"/>
    </source>
</evidence>
<dbReference type="EMBL" id="LNQM01000006">
    <property type="protein sequence ID" value="KSU75067.1"/>
    <property type="molecule type" value="Genomic_DNA"/>
</dbReference>
<comment type="caution">
    <text evidence="1">The sequence shown here is derived from an EMBL/GenBank/DDBJ whole genome shotgun (WGS) entry which is preliminary data.</text>
</comment>
<protein>
    <submittedName>
        <fullName evidence="1">Uncharacterized protein</fullName>
    </submittedName>
</protein>
<dbReference type="Proteomes" id="UP000053199">
    <property type="component" value="Unassembled WGS sequence"/>
</dbReference>
<dbReference type="STRING" id="993070.AS031_13835"/>
<organism evidence="1 2">
    <name type="scientific">Pseudarthrobacter enclensis</name>
    <dbReference type="NCBI Taxonomy" id="993070"/>
    <lineage>
        <taxon>Bacteria</taxon>
        <taxon>Bacillati</taxon>
        <taxon>Actinomycetota</taxon>
        <taxon>Actinomycetes</taxon>
        <taxon>Micrococcales</taxon>
        <taxon>Micrococcaceae</taxon>
        <taxon>Pseudarthrobacter</taxon>
    </lineage>
</organism>
<gene>
    <name evidence="1" type="ORF">AS031_13835</name>
</gene>
<keyword evidence="2" id="KW-1185">Reference proteome</keyword>
<accession>A0A0V8IJW8</accession>
<dbReference type="AlphaFoldDB" id="A0A0V8IJW8"/>